<dbReference type="EMBL" id="SIPS01000002">
    <property type="protein sequence ID" value="TAW24973.1"/>
    <property type="molecule type" value="Genomic_DNA"/>
</dbReference>
<proteinExistence type="inferred from homology"/>
<evidence type="ECO:0000313" key="18">
    <source>
        <dbReference type="Proteomes" id="UP000471705"/>
    </source>
</evidence>
<keyword evidence="14" id="KW-0614">Plasmid</keyword>
<dbReference type="EMBL" id="SBHX01000018">
    <property type="protein sequence ID" value="RWX33974.1"/>
    <property type="molecule type" value="Genomic_DNA"/>
</dbReference>
<dbReference type="RefSeq" id="WP_003554934.1">
    <property type="nucleotide sequence ID" value="NZ_CP090093.1"/>
</dbReference>
<dbReference type="EMBL" id="WUFV01000016">
    <property type="protein sequence ID" value="NEK17895.1"/>
    <property type="molecule type" value="Genomic_DNA"/>
</dbReference>
<evidence type="ECO:0000256" key="2">
    <source>
        <dbReference type="ARBA" id="ARBA00007069"/>
    </source>
</evidence>
<dbReference type="PROSITE" id="PS50928">
    <property type="entry name" value="ABC_TM1"/>
    <property type="match status" value="1"/>
</dbReference>
<dbReference type="PANTHER" id="PTHR43848:SF2">
    <property type="entry name" value="PUTRESCINE TRANSPORT SYSTEM PERMEASE PROTEIN POTI"/>
    <property type="match status" value="1"/>
</dbReference>
<gene>
    <name evidence="11" type="ORF">A4U53_25710</name>
    <name evidence="13" type="ORF">B5P46_26630</name>
    <name evidence="12" type="ORF">EHI47_08200</name>
    <name evidence="14" type="ORF">ELI19_26050</name>
    <name evidence="10" type="ORF">GR257_24055</name>
</gene>
<protein>
    <submittedName>
        <fullName evidence="10 12">ABC transporter permease</fullName>
    </submittedName>
    <submittedName>
        <fullName evidence="11">Peptide ABC transporter permease</fullName>
    </submittedName>
</protein>
<dbReference type="Proteomes" id="UP000290767">
    <property type="component" value="Unassembled WGS sequence"/>
</dbReference>
<evidence type="ECO:0000259" key="9">
    <source>
        <dbReference type="PROSITE" id="PS50928"/>
    </source>
</evidence>
<feature type="transmembrane region" description="Helical" evidence="8">
    <location>
        <begin position="96"/>
        <end position="119"/>
    </location>
</feature>
<dbReference type="Proteomes" id="UP000292036">
    <property type="component" value="Unassembled WGS sequence"/>
</dbReference>
<feature type="transmembrane region" description="Helical" evidence="8">
    <location>
        <begin position="170"/>
        <end position="193"/>
    </location>
</feature>
<reference evidence="10 18" key="5">
    <citation type="submission" date="2019-12" db="EMBL/GenBank/DDBJ databases">
        <title>Rhizobium genotypes associated with high levels of biological nitrogen fixation by grain legumes in a temperate-maritime cropping system.</title>
        <authorList>
            <person name="Maluk M."/>
            <person name="Francesc Ferrando Molina F."/>
            <person name="Lopez Del Egido L."/>
            <person name="Lafos M."/>
            <person name="Langarica-Fuentes A."/>
            <person name="Gebre Yohannes G."/>
            <person name="Young M.W."/>
            <person name="Martin P."/>
            <person name="Gantlett R."/>
            <person name="Kenicer G."/>
            <person name="Hawes C."/>
            <person name="Begg G.S."/>
            <person name="Quilliam R.S."/>
            <person name="Squire G.R."/>
            <person name="Poole P.S."/>
            <person name="Young P.W."/>
            <person name="Iannetta P.M."/>
            <person name="James E.K."/>
        </authorList>
    </citation>
    <scope>NUCLEOTIDE SEQUENCE [LARGE SCALE GENOMIC DNA]</scope>
    <source>
        <strain evidence="10 18">JHI54</strain>
    </source>
</reference>
<geneLocation type="plasmid" evidence="14">
    <name>pSM151B_Rh01</name>
</geneLocation>
<feature type="transmembrane region" description="Helical" evidence="8">
    <location>
        <begin position="230"/>
        <end position="250"/>
    </location>
</feature>
<evidence type="ECO:0000256" key="4">
    <source>
        <dbReference type="ARBA" id="ARBA00022475"/>
    </source>
</evidence>
<dbReference type="Proteomes" id="UP000283817">
    <property type="component" value="Unassembled WGS sequence"/>
</dbReference>
<dbReference type="Pfam" id="PF00528">
    <property type="entry name" value="BPD_transp_1"/>
    <property type="match status" value="1"/>
</dbReference>
<evidence type="ECO:0000313" key="12">
    <source>
        <dbReference type="EMBL" id="RWX33974.1"/>
    </source>
</evidence>
<dbReference type="InterPro" id="IPR051789">
    <property type="entry name" value="Bact_Polyamine_Transport"/>
</dbReference>
<dbReference type="EMBL" id="LWBS01000315">
    <property type="protein sequence ID" value="OAP92739.1"/>
    <property type="molecule type" value="Genomic_DNA"/>
</dbReference>
<reference evidence="12 15" key="3">
    <citation type="submission" date="2019-01" db="EMBL/GenBank/DDBJ databases">
        <title>RHIZO-ID as a novel technology for direct rhizobia identification.</title>
        <authorList>
            <person name="De Meyer S.E."/>
        </authorList>
    </citation>
    <scope>NUCLEOTIDE SEQUENCE [LARGE SCALE GENOMIC DNA]</scope>
    <source>
        <strain evidence="12 15">WSM448</strain>
    </source>
</reference>
<feature type="domain" description="ABC transmembrane type-1" evidence="9">
    <location>
        <begin position="58"/>
        <end position="246"/>
    </location>
</feature>
<evidence type="ECO:0000313" key="16">
    <source>
        <dbReference type="Proteomes" id="UP000290767"/>
    </source>
</evidence>
<dbReference type="InterPro" id="IPR000515">
    <property type="entry name" value="MetI-like"/>
</dbReference>
<evidence type="ECO:0000313" key="11">
    <source>
        <dbReference type="EMBL" id="OAP92739.1"/>
    </source>
</evidence>
<name>A0A179BMW8_RHILE</name>
<evidence type="ECO:0000256" key="8">
    <source>
        <dbReference type="RuleBase" id="RU363032"/>
    </source>
</evidence>
<feature type="transmembrane region" description="Helical" evidence="8">
    <location>
        <begin position="7"/>
        <end position="28"/>
    </location>
</feature>
<comment type="subcellular location">
    <subcellularLocation>
        <location evidence="1 8">Cell membrane</location>
        <topology evidence="1 8">Multi-pass membrane protein</topology>
    </subcellularLocation>
</comment>
<evidence type="ECO:0000256" key="1">
    <source>
        <dbReference type="ARBA" id="ARBA00004651"/>
    </source>
</evidence>
<keyword evidence="5 8" id="KW-0812">Transmembrane</keyword>
<feature type="transmembrane region" description="Helical" evidence="8">
    <location>
        <begin position="62"/>
        <end position="84"/>
    </location>
</feature>
<reference evidence="11" key="1">
    <citation type="submission" date="2016-04" db="EMBL/GenBank/DDBJ databases">
        <title>Fast-growing isolate from the root nodules of Vavilovia formosa.</title>
        <authorList>
            <person name="Kimeklis A."/>
            <person name="Safronova V."/>
            <person name="Belimov A."/>
            <person name="Andronov E."/>
        </authorList>
    </citation>
    <scope>NUCLEOTIDE SEQUENCE [LARGE SCALE GENOMIC DNA]</scope>
    <source>
        <strain evidence="11">Vaf-46</strain>
    </source>
</reference>
<evidence type="ECO:0000313" key="10">
    <source>
        <dbReference type="EMBL" id="NEK17895.1"/>
    </source>
</evidence>
<dbReference type="GO" id="GO:0005886">
    <property type="term" value="C:plasma membrane"/>
    <property type="evidence" value="ECO:0007669"/>
    <property type="project" value="UniProtKB-SubCell"/>
</dbReference>
<keyword evidence="7 8" id="KW-0472">Membrane</keyword>
<dbReference type="CDD" id="cd06261">
    <property type="entry name" value="TM_PBP2"/>
    <property type="match status" value="1"/>
</dbReference>
<keyword evidence="4" id="KW-1003">Cell membrane</keyword>
<organism evidence="11">
    <name type="scientific">Rhizobium leguminosarum</name>
    <dbReference type="NCBI Taxonomy" id="384"/>
    <lineage>
        <taxon>Bacteria</taxon>
        <taxon>Pseudomonadati</taxon>
        <taxon>Pseudomonadota</taxon>
        <taxon>Alphaproteobacteria</taxon>
        <taxon>Hyphomicrobiales</taxon>
        <taxon>Rhizobiaceae</taxon>
        <taxon>Rhizobium/Agrobacterium group</taxon>
        <taxon>Rhizobium</taxon>
    </lineage>
</organism>
<comment type="caution">
    <text evidence="11">The sequence shown here is derived from an EMBL/GenBank/DDBJ whole genome shotgun (WGS) entry which is preliminary data.</text>
</comment>
<comment type="similarity">
    <text evidence="2">Belongs to the binding-protein-dependent transport system permease family. CysTW subfamily.</text>
</comment>
<evidence type="ECO:0000256" key="6">
    <source>
        <dbReference type="ARBA" id="ARBA00022989"/>
    </source>
</evidence>
<keyword evidence="6 8" id="KW-1133">Transmembrane helix</keyword>
<evidence type="ECO:0000256" key="5">
    <source>
        <dbReference type="ARBA" id="ARBA00022692"/>
    </source>
</evidence>
<evidence type="ECO:0000313" key="14">
    <source>
        <dbReference type="EMBL" id="TAW24973.1"/>
    </source>
</evidence>
<dbReference type="SUPFAM" id="SSF161098">
    <property type="entry name" value="MetI-like"/>
    <property type="match status" value="1"/>
</dbReference>
<evidence type="ECO:0000256" key="3">
    <source>
        <dbReference type="ARBA" id="ARBA00022448"/>
    </source>
</evidence>
<dbReference type="EMBL" id="MZMU01000018">
    <property type="protein sequence ID" value="RXT19857.1"/>
    <property type="molecule type" value="Genomic_DNA"/>
</dbReference>
<evidence type="ECO:0000313" key="13">
    <source>
        <dbReference type="EMBL" id="RXT19857.1"/>
    </source>
</evidence>
<dbReference type="AlphaFoldDB" id="A0A179BMW8"/>
<evidence type="ECO:0000313" key="17">
    <source>
        <dbReference type="Proteomes" id="UP000292036"/>
    </source>
</evidence>
<dbReference type="InterPro" id="IPR035906">
    <property type="entry name" value="MetI-like_sf"/>
</dbReference>
<dbReference type="GO" id="GO:0055085">
    <property type="term" value="P:transmembrane transport"/>
    <property type="evidence" value="ECO:0007669"/>
    <property type="project" value="InterPro"/>
</dbReference>
<evidence type="ECO:0000313" key="15">
    <source>
        <dbReference type="Proteomes" id="UP000283817"/>
    </source>
</evidence>
<feature type="transmembrane region" description="Helical" evidence="8">
    <location>
        <begin position="125"/>
        <end position="149"/>
    </location>
</feature>
<keyword evidence="3 8" id="KW-0813">Transport</keyword>
<evidence type="ECO:0000256" key="7">
    <source>
        <dbReference type="ARBA" id="ARBA00023136"/>
    </source>
</evidence>
<dbReference type="Gene3D" id="1.10.3720.10">
    <property type="entry name" value="MetI-like"/>
    <property type="match status" value="1"/>
</dbReference>
<dbReference type="PANTHER" id="PTHR43848">
    <property type="entry name" value="PUTRESCINE TRANSPORT SYSTEM PERMEASE PROTEIN POTI"/>
    <property type="match status" value="1"/>
</dbReference>
<sequence length="259" mass="28187">MKTLGPIYLIAILIFLYTPILVMMAMGFNASPLYELPFHFSLQWYDALWDNSILLTAGLNSLVIASITAVLATALGTMASVALSRRTFRGRSLLQLMLLPPIAIPWLITGTAMLIFFYWTGIGRGMHALLIGHVALAIPYVVLVVGTGFKTIRADLEEAAMSLGSTPVHAFFSVTLPLLYPSILGAALFAFAVSLDQFVISYFLATPGYTTLPVQIYSSIRKGFTPEINAISTVLLLGSMTIILIFARFAKPGDTSDKR</sequence>
<feature type="transmembrane region" description="Helical" evidence="8">
    <location>
        <begin position="199"/>
        <end position="218"/>
    </location>
</feature>
<dbReference type="Proteomes" id="UP000471705">
    <property type="component" value="Unassembled WGS sequence"/>
</dbReference>
<dbReference type="eggNOG" id="COG1177">
    <property type="taxonomic scope" value="Bacteria"/>
</dbReference>
<accession>A0A179BMW8</accession>
<dbReference type="GeneID" id="303217732"/>
<reference evidence="13 16" key="2">
    <citation type="submission" date="2017-03" db="EMBL/GenBank/DDBJ databases">
        <authorList>
            <person name="Safronova V.I."/>
            <person name="Sazanova A.L."/>
            <person name="Chirak E.R."/>
        </authorList>
    </citation>
    <scope>NUCLEOTIDE SEQUENCE [LARGE SCALE GENOMIC DNA]</scope>
    <source>
        <strain evidence="13 16">Tri-43</strain>
    </source>
</reference>
<reference evidence="14 17" key="4">
    <citation type="submission" date="2019-02" db="EMBL/GenBank/DDBJ databases">
        <title>The genomic architecture of introgression among sibling species of bacteria.</title>
        <authorList>
            <person name="Cavassim M.I.A."/>
            <person name="Moeskjaer S."/>
            <person name="Moslemi C."/>
            <person name="Fields B."/>
            <person name="Bachmann A."/>
            <person name="Vilhjalmsson B."/>
            <person name="Schierup M.H."/>
            <person name="Young J.P.W."/>
            <person name="Andersen S.U."/>
        </authorList>
    </citation>
    <scope>NUCLEOTIDE SEQUENCE [LARGE SCALE GENOMIC DNA]</scope>
    <source>
        <strain evidence="14 17">SM151B</strain>
        <plasmid evidence="14">pSM151B_Rh01</plasmid>
    </source>
</reference>